<proteinExistence type="predicted"/>
<feature type="compositionally biased region" description="Basic and acidic residues" evidence="1">
    <location>
        <begin position="873"/>
        <end position="884"/>
    </location>
</feature>
<dbReference type="AlphaFoldDB" id="A0AAE1FK04"/>
<evidence type="ECO:0000256" key="1">
    <source>
        <dbReference type="SAM" id="MobiDB-lite"/>
    </source>
</evidence>
<keyword evidence="3" id="KW-1185">Reference proteome</keyword>
<evidence type="ECO:0008006" key="4">
    <source>
        <dbReference type="Google" id="ProtNLM"/>
    </source>
</evidence>
<evidence type="ECO:0000313" key="2">
    <source>
        <dbReference type="EMBL" id="KAK3873498.1"/>
    </source>
</evidence>
<dbReference type="EMBL" id="JAWQEG010002215">
    <property type="protein sequence ID" value="KAK3873498.1"/>
    <property type="molecule type" value="Genomic_DNA"/>
</dbReference>
<dbReference type="InterPro" id="IPR012337">
    <property type="entry name" value="RNaseH-like_sf"/>
</dbReference>
<feature type="region of interest" description="Disordered" evidence="1">
    <location>
        <begin position="873"/>
        <end position="1014"/>
    </location>
</feature>
<sequence>MAHVTGWLQPYPGDSTKARCKVCNATLQAHMKTILGHASTKKHVQNIKSSGSKVQTQINERLRCALNDPTKVAELKLAVFISEHSSNIAVDHLGELVAQLDKKSATLQKIKLHRTKCSRLQKHVVAPSFAKTLRKEIGDHFYSLIIDESTNEANITCLGLGIRFFSAEKETIVDTFYRLVPLKDATANTIYKTVKSCLQEDNLSIAKLIGIGTDGASSMVGKNHSLFTLLKNDNPEITLVRCVCHSLHLAAAKACEVLPTILTFLVRETHSWFSSSPKRMHEYQELFKVLESSMPKKVPGMATTRWLARLAAVQVILEEWDALKLHFEMSASHERCYTARELGSAYGDPQNRLYLLFLRKVLKEVVRVNKVFQGQNVDVTKITEDLLDMYRSLLQIVVDSSYISKCPKQNLPTLNIQNYILPHTVINFGHEFNSYAESCSLHEEQINYVKKRCKEFTVELVNQVQVRLPDNVETLLMLKHFQPSNATSQCKNSIMPIACKYRSTFTDLDELETEWNKINFVQWPPACLGSTVSFWAEVNERRNSAGDVGGCVGGKETWVGGCEGDVGGKETWVGGCEGDVGGCVGGKETWVGGCEGDVGGWVSVKETWEKWVCGLEGDVSGCVGGKEGVGGCVGGKETWVAGKGDVGGWVGKRRGWVGGKETWVGVKETWVGCWEGDVGGWVGGKETWVGGWEGDVGGCVVGKERWVGGWERDMGGWEGDLGGWVGRRRRWVGGWEGDVVGWVGRRCGWVDGWEGDVGAWVGKRRRCVGGWVGRRPEWDTMSQEKGDRVIRPLGSEFTGHQGSNRAYECLQLRSPCPYYSSGTVLASVPVLGRPHLLFSDTSSRRTLSVPAVGHDYQGRREVKRRRLEAIDLDHDISIPERDKTSSQQSSDMGGRRTIPRAVQKRRADRQTDRKKIYKTFRRTVRHNDRTPVTGVEDSGSEGSAGTLETLDSQDHYISIAESDSGEETISQESSTSRDRRTSARTVQKGRTHRQTDINISRPTARRTPDSSWSNTPFSPTLFSFDEDVGLSDSFSVSEDSRPPGMLTSYVWQRRADRYVQNDGRKFCFF</sequence>
<evidence type="ECO:0000313" key="3">
    <source>
        <dbReference type="Proteomes" id="UP001286313"/>
    </source>
</evidence>
<reference evidence="2" key="1">
    <citation type="submission" date="2023-10" db="EMBL/GenBank/DDBJ databases">
        <title>Genome assemblies of two species of porcelain crab, Petrolisthes cinctipes and Petrolisthes manimaculis (Anomura: Porcellanidae).</title>
        <authorList>
            <person name="Angst P."/>
        </authorList>
    </citation>
    <scope>NUCLEOTIDE SEQUENCE</scope>
    <source>
        <strain evidence="2">PB745_01</strain>
        <tissue evidence="2">Gill</tissue>
    </source>
</reference>
<accession>A0AAE1FK04</accession>
<protein>
    <recommendedName>
        <fullName evidence="4">DUF4371 domain-containing protein</fullName>
    </recommendedName>
</protein>
<comment type="caution">
    <text evidence="2">The sequence shown here is derived from an EMBL/GenBank/DDBJ whole genome shotgun (WGS) entry which is preliminary data.</text>
</comment>
<organism evidence="2 3">
    <name type="scientific">Petrolisthes cinctipes</name>
    <name type="common">Flat porcelain crab</name>
    <dbReference type="NCBI Taxonomy" id="88211"/>
    <lineage>
        <taxon>Eukaryota</taxon>
        <taxon>Metazoa</taxon>
        <taxon>Ecdysozoa</taxon>
        <taxon>Arthropoda</taxon>
        <taxon>Crustacea</taxon>
        <taxon>Multicrustacea</taxon>
        <taxon>Malacostraca</taxon>
        <taxon>Eumalacostraca</taxon>
        <taxon>Eucarida</taxon>
        <taxon>Decapoda</taxon>
        <taxon>Pleocyemata</taxon>
        <taxon>Anomura</taxon>
        <taxon>Galatheoidea</taxon>
        <taxon>Porcellanidae</taxon>
        <taxon>Petrolisthes</taxon>
    </lineage>
</organism>
<gene>
    <name evidence="2" type="ORF">Pcinc_021466</name>
</gene>
<name>A0AAE1FK04_PETCI</name>
<feature type="compositionally biased region" description="Basic residues" evidence="1">
    <location>
        <begin position="915"/>
        <end position="924"/>
    </location>
</feature>
<dbReference type="Proteomes" id="UP001286313">
    <property type="component" value="Unassembled WGS sequence"/>
</dbReference>
<dbReference type="SUPFAM" id="SSF53098">
    <property type="entry name" value="Ribonuclease H-like"/>
    <property type="match status" value="1"/>
</dbReference>
<dbReference type="PANTHER" id="PTHR37162">
    <property type="entry name" value="HAT FAMILY DIMERISATION DOMAINCONTAINING PROTEIN-RELATED"/>
    <property type="match status" value="1"/>
</dbReference>
<dbReference type="PANTHER" id="PTHR37162:SF1">
    <property type="entry name" value="BED-TYPE DOMAIN-CONTAINING PROTEIN"/>
    <property type="match status" value="1"/>
</dbReference>